<feature type="domain" description="Alanine racemase N-terminal" evidence="5">
    <location>
        <begin position="3"/>
        <end position="220"/>
    </location>
</feature>
<dbReference type="CDD" id="cd00635">
    <property type="entry name" value="PLPDE_III_YBL036c_like"/>
    <property type="match status" value="1"/>
</dbReference>
<dbReference type="NCBIfam" id="TIGR00044">
    <property type="entry name" value="YggS family pyridoxal phosphate-dependent enzyme"/>
    <property type="match status" value="1"/>
</dbReference>
<dbReference type="Proteomes" id="UP000824267">
    <property type="component" value="Unassembled WGS sequence"/>
</dbReference>
<reference evidence="6" key="2">
    <citation type="submission" date="2021-04" db="EMBL/GenBank/DDBJ databases">
        <authorList>
            <person name="Gilroy R."/>
        </authorList>
    </citation>
    <scope>NUCLEOTIDE SEQUENCE</scope>
    <source>
        <strain evidence="6">Gambia16-930</strain>
    </source>
</reference>
<evidence type="ECO:0000256" key="4">
    <source>
        <dbReference type="RuleBase" id="RU004514"/>
    </source>
</evidence>
<proteinExistence type="inferred from homology"/>
<keyword evidence="1 2" id="KW-0663">Pyridoxal phosphate</keyword>
<comment type="similarity">
    <text evidence="2 4">Belongs to the pyridoxal phosphate-binding protein YggS/PROSC family.</text>
</comment>
<reference evidence="6" key="1">
    <citation type="journal article" date="2021" name="PeerJ">
        <title>Extensive microbial diversity within the chicken gut microbiome revealed by metagenomics and culture.</title>
        <authorList>
            <person name="Gilroy R."/>
            <person name="Ravi A."/>
            <person name="Getino M."/>
            <person name="Pursley I."/>
            <person name="Horton D.L."/>
            <person name="Alikhan N.F."/>
            <person name="Baker D."/>
            <person name="Gharbi K."/>
            <person name="Hall N."/>
            <person name="Watson M."/>
            <person name="Adriaenssens E.M."/>
            <person name="Foster-Nyarko E."/>
            <person name="Jarju S."/>
            <person name="Secka A."/>
            <person name="Antonio M."/>
            <person name="Oren A."/>
            <person name="Chaudhuri R.R."/>
            <person name="La Ragione R."/>
            <person name="Hildebrand F."/>
            <person name="Pallen M.J."/>
        </authorList>
    </citation>
    <scope>NUCLEOTIDE SEQUENCE</scope>
    <source>
        <strain evidence="6">Gambia16-930</strain>
    </source>
</reference>
<organism evidence="6 7">
    <name type="scientific">Candidatus Onthomorpha intestinigallinarum</name>
    <dbReference type="NCBI Taxonomy" id="2840880"/>
    <lineage>
        <taxon>Bacteria</taxon>
        <taxon>Pseudomonadati</taxon>
        <taxon>Bacteroidota</taxon>
        <taxon>Bacteroidia</taxon>
        <taxon>Bacteroidales</taxon>
        <taxon>Candidatus Onthomorpha</taxon>
    </lineage>
</organism>
<dbReference type="EMBL" id="DXGG01000253">
    <property type="protein sequence ID" value="HIW88231.1"/>
    <property type="molecule type" value="Genomic_DNA"/>
</dbReference>
<comment type="cofactor">
    <cofactor evidence="3">
        <name>pyridoxal 5'-phosphate</name>
        <dbReference type="ChEBI" id="CHEBI:597326"/>
    </cofactor>
</comment>
<evidence type="ECO:0000313" key="7">
    <source>
        <dbReference type="Proteomes" id="UP000824267"/>
    </source>
</evidence>
<evidence type="ECO:0000313" key="6">
    <source>
        <dbReference type="EMBL" id="HIW88231.1"/>
    </source>
</evidence>
<gene>
    <name evidence="6" type="ORF">IAC47_08205</name>
</gene>
<dbReference type="Gene3D" id="3.20.20.10">
    <property type="entry name" value="Alanine racemase"/>
    <property type="match status" value="1"/>
</dbReference>
<feature type="modified residue" description="N6-(pyridoxal phosphate)lysine" evidence="2 3">
    <location>
        <position position="25"/>
    </location>
</feature>
<comment type="function">
    <text evidence="2">Pyridoxal 5'-phosphate (PLP)-binding protein, which is involved in PLP homeostasis.</text>
</comment>
<dbReference type="InterPro" id="IPR001608">
    <property type="entry name" value="Ala_racemase_N"/>
</dbReference>
<evidence type="ECO:0000256" key="3">
    <source>
        <dbReference type="PIRSR" id="PIRSR004848-1"/>
    </source>
</evidence>
<dbReference type="Pfam" id="PF01168">
    <property type="entry name" value="Ala_racemase_N"/>
    <property type="match status" value="1"/>
</dbReference>
<dbReference type="GO" id="GO:0030170">
    <property type="term" value="F:pyridoxal phosphate binding"/>
    <property type="evidence" value="ECO:0007669"/>
    <property type="project" value="UniProtKB-UniRule"/>
</dbReference>
<dbReference type="InterPro" id="IPR011078">
    <property type="entry name" value="PyrdxlP_homeostasis"/>
</dbReference>
<dbReference type="SUPFAM" id="SSF51419">
    <property type="entry name" value="PLP-binding barrel"/>
    <property type="match status" value="1"/>
</dbReference>
<evidence type="ECO:0000259" key="5">
    <source>
        <dbReference type="Pfam" id="PF01168"/>
    </source>
</evidence>
<dbReference type="PANTHER" id="PTHR10146:SF14">
    <property type="entry name" value="PYRIDOXAL PHOSPHATE HOMEOSTASIS PROTEIN"/>
    <property type="match status" value="1"/>
</dbReference>
<name>A0A9D1UIV4_9BACT</name>
<dbReference type="HAMAP" id="MF_02087">
    <property type="entry name" value="PLP_homeostasis"/>
    <property type="match status" value="1"/>
</dbReference>
<dbReference type="PIRSF" id="PIRSF004848">
    <property type="entry name" value="YBL036c_PLPDEIII"/>
    <property type="match status" value="1"/>
</dbReference>
<sequence>MSISDNIKHYQSLMPRGTRLIAVSKTKPVEDLMQAYQAGQRLFGENKALEMRDKYLVMPKDIQWHFIGHLQTNKVKYIAPFVSMIHSVDSLHLLKEINKEGVKNGRCIDCLLQIDIAHEQTKFGMEDAVAEELLTGDAYREMNNIRICGLMGIGSITDDREQTRKEFAHLKELFDKFKRLYFSQEDCFSELSMGMSEDYETALQQCSTLVRIGSSIFGARDYGTSH</sequence>
<dbReference type="FunFam" id="3.20.20.10:FF:000018">
    <property type="entry name" value="Pyridoxal phosphate homeostasis protein"/>
    <property type="match status" value="1"/>
</dbReference>
<comment type="caution">
    <text evidence="6">The sequence shown here is derived from an EMBL/GenBank/DDBJ whole genome shotgun (WGS) entry which is preliminary data.</text>
</comment>
<dbReference type="AlphaFoldDB" id="A0A9D1UIV4"/>
<dbReference type="InterPro" id="IPR029066">
    <property type="entry name" value="PLP-binding_barrel"/>
</dbReference>
<dbReference type="PANTHER" id="PTHR10146">
    <property type="entry name" value="PROLINE SYNTHETASE CO-TRANSCRIBED BACTERIAL HOMOLOG PROTEIN"/>
    <property type="match status" value="1"/>
</dbReference>
<evidence type="ECO:0000256" key="1">
    <source>
        <dbReference type="ARBA" id="ARBA00022898"/>
    </source>
</evidence>
<dbReference type="PROSITE" id="PS01211">
    <property type="entry name" value="UPF0001"/>
    <property type="match status" value="1"/>
</dbReference>
<evidence type="ECO:0000256" key="2">
    <source>
        <dbReference type="HAMAP-Rule" id="MF_02087"/>
    </source>
</evidence>
<protein>
    <recommendedName>
        <fullName evidence="2">Pyridoxal phosphate homeostasis protein</fullName>
        <shortName evidence="2">PLP homeostasis protein</shortName>
    </recommendedName>
</protein>
<accession>A0A9D1UIV4</accession>